<evidence type="ECO:0000313" key="4">
    <source>
        <dbReference type="Proteomes" id="UP000557899"/>
    </source>
</evidence>
<evidence type="ECO:0000313" key="3">
    <source>
        <dbReference type="EMBL" id="NLA57170.1"/>
    </source>
</evidence>
<feature type="region of interest" description="Disordered" evidence="1">
    <location>
        <begin position="342"/>
        <end position="373"/>
    </location>
</feature>
<feature type="region of interest" description="Disordered" evidence="1">
    <location>
        <begin position="220"/>
        <end position="259"/>
    </location>
</feature>
<protein>
    <submittedName>
        <fullName evidence="3">Uncharacterized protein</fullName>
    </submittedName>
</protein>
<feature type="compositionally biased region" description="Gly residues" evidence="1">
    <location>
        <begin position="231"/>
        <end position="256"/>
    </location>
</feature>
<feature type="compositionally biased region" description="Polar residues" evidence="1">
    <location>
        <begin position="356"/>
        <end position="373"/>
    </location>
</feature>
<accession>A0A7X6SXH7</accession>
<dbReference type="Proteomes" id="UP000557899">
    <property type="component" value="Unassembled WGS sequence"/>
</dbReference>
<feature type="signal peptide" evidence="2">
    <location>
        <begin position="1"/>
        <end position="27"/>
    </location>
</feature>
<feature type="chain" id="PRO_5030776483" evidence="2">
    <location>
        <begin position="28"/>
        <end position="373"/>
    </location>
</feature>
<dbReference type="AlphaFoldDB" id="A0A7X6SXH7"/>
<organism evidence="3 4">
    <name type="scientific">Corynebacterium humireducens</name>
    <dbReference type="NCBI Taxonomy" id="1223514"/>
    <lineage>
        <taxon>Bacteria</taxon>
        <taxon>Bacillati</taxon>
        <taxon>Actinomycetota</taxon>
        <taxon>Actinomycetes</taxon>
        <taxon>Mycobacteriales</taxon>
        <taxon>Corynebacteriaceae</taxon>
        <taxon>Corynebacterium</taxon>
    </lineage>
</organism>
<comment type="caution">
    <text evidence="3">The sequence shown here is derived from an EMBL/GenBank/DDBJ whole genome shotgun (WGS) entry which is preliminary data.</text>
</comment>
<proteinExistence type="predicted"/>
<gene>
    <name evidence="3" type="ORF">GX859_12925</name>
</gene>
<reference evidence="3 4" key="1">
    <citation type="journal article" date="2020" name="Biotechnol. Biofuels">
        <title>New insights from the biogas microbiome by comprehensive genome-resolved metagenomics of nearly 1600 species originating from multiple anaerobic digesters.</title>
        <authorList>
            <person name="Campanaro S."/>
            <person name="Treu L."/>
            <person name="Rodriguez-R L.M."/>
            <person name="Kovalovszki A."/>
            <person name="Ziels R.M."/>
            <person name="Maus I."/>
            <person name="Zhu X."/>
            <person name="Kougias P.G."/>
            <person name="Basile A."/>
            <person name="Luo G."/>
            <person name="Schluter A."/>
            <person name="Konstantinidis K.T."/>
            <person name="Angelidaki I."/>
        </authorList>
    </citation>
    <scope>NUCLEOTIDE SEQUENCE [LARGE SCALE GENOMIC DNA]</scope>
    <source>
        <strain evidence="3">AS15tlH2ME_198</strain>
    </source>
</reference>
<name>A0A7X6SXH7_9CORY</name>
<keyword evidence="2" id="KW-0732">Signal</keyword>
<feature type="compositionally biased region" description="Basic and acidic residues" evidence="1">
    <location>
        <begin position="342"/>
        <end position="355"/>
    </location>
</feature>
<dbReference type="EMBL" id="JAAZHI010000251">
    <property type="protein sequence ID" value="NLA57170.1"/>
    <property type="molecule type" value="Genomic_DNA"/>
</dbReference>
<sequence length="373" mass="39755">MAFKRYAALLAGSAIVGSALLVPPAMAQEGGNETAAVKCYKTETTEVTTIEAEPVTRSPYSFRIQNYTVADDINITIKDTKANPLEFEVGDEVEAGTYKVTLHGRFGIIPLSEEIDVEVTKNTETVTEKEEIGCATISIADVSLVQGEEDIDVTVPDGASDLQINDVENLKFTVADDSKKVTINATDAEAKEYTVPFSYQAEGAEPEGSRLTGSFKVTVTEKDDEDDENGEGGNGGENGEGGNGGENGEGGNGEGGDTVITQTIDDVTVTEGEPKTVDLELKDGVTDLEFTETGDLEIKHEDSKLTVDAKDVKAGEYTVKFTYKVDGDDEAKEGTFKVTVKAETDEDKDEPKENASSKASSNFLGSFKGLSSK</sequence>
<evidence type="ECO:0000256" key="1">
    <source>
        <dbReference type="SAM" id="MobiDB-lite"/>
    </source>
</evidence>
<evidence type="ECO:0000256" key="2">
    <source>
        <dbReference type="SAM" id="SignalP"/>
    </source>
</evidence>